<dbReference type="AlphaFoldDB" id="A0A6L2N1W0"/>
<reference evidence="1" key="1">
    <citation type="journal article" date="2019" name="Sci. Rep.">
        <title>Draft genome of Tanacetum cinerariifolium, the natural source of mosquito coil.</title>
        <authorList>
            <person name="Yamashiro T."/>
            <person name="Shiraishi A."/>
            <person name="Satake H."/>
            <person name="Nakayama K."/>
        </authorList>
    </citation>
    <scope>NUCLEOTIDE SEQUENCE</scope>
</reference>
<name>A0A6L2N1W0_TANCI</name>
<gene>
    <name evidence="1" type="ORF">Tci_052184</name>
</gene>
<organism evidence="1">
    <name type="scientific">Tanacetum cinerariifolium</name>
    <name type="common">Dalmatian daisy</name>
    <name type="synonym">Chrysanthemum cinerariifolium</name>
    <dbReference type="NCBI Taxonomy" id="118510"/>
    <lineage>
        <taxon>Eukaryota</taxon>
        <taxon>Viridiplantae</taxon>
        <taxon>Streptophyta</taxon>
        <taxon>Embryophyta</taxon>
        <taxon>Tracheophyta</taxon>
        <taxon>Spermatophyta</taxon>
        <taxon>Magnoliopsida</taxon>
        <taxon>eudicotyledons</taxon>
        <taxon>Gunneridae</taxon>
        <taxon>Pentapetalae</taxon>
        <taxon>asterids</taxon>
        <taxon>campanulids</taxon>
        <taxon>Asterales</taxon>
        <taxon>Asteraceae</taxon>
        <taxon>Asteroideae</taxon>
        <taxon>Anthemideae</taxon>
        <taxon>Anthemidinae</taxon>
        <taxon>Tanacetum</taxon>
    </lineage>
</organism>
<sequence length="160" mass="17922">MVDEYNALISNQTWALVPRPHNVNVVRSMWLFRHKFNADDDIILTSSSPDLLQWIIALLYKEVLERAYMKTYNPCQTPVNTKSKLGSDNETLYVSSTPQLTAYTNADWAGCLVTRRSTSGYCVFLGNNLLSGSAKRQVTLSRSSAEAEYHAVANIVAKIS</sequence>
<protein>
    <submittedName>
        <fullName evidence="1">Ribonuclease H-like domain-containing protein</fullName>
    </submittedName>
</protein>
<evidence type="ECO:0000313" key="1">
    <source>
        <dbReference type="EMBL" id="GEU80206.1"/>
    </source>
</evidence>
<dbReference type="CDD" id="cd09272">
    <property type="entry name" value="RNase_HI_RT_Ty1"/>
    <property type="match status" value="1"/>
</dbReference>
<dbReference type="EMBL" id="BKCJ010008032">
    <property type="protein sequence ID" value="GEU80206.1"/>
    <property type="molecule type" value="Genomic_DNA"/>
</dbReference>
<dbReference type="PANTHER" id="PTHR11439">
    <property type="entry name" value="GAG-POL-RELATED RETROTRANSPOSON"/>
    <property type="match status" value="1"/>
</dbReference>
<proteinExistence type="predicted"/>
<accession>A0A6L2N1W0</accession>
<comment type="caution">
    <text evidence="1">The sequence shown here is derived from an EMBL/GenBank/DDBJ whole genome shotgun (WGS) entry which is preliminary data.</text>
</comment>
<dbReference type="PANTHER" id="PTHR11439:SF524">
    <property type="entry name" value="RNA-DIRECTED DNA POLYMERASE, PROTEIN KINASE RLK-PELLE-DLSV FAMILY"/>
    <property type="match status" value="1"/>
</dbReference>